<organism evidence="1 2">
    <name type="scientific">Inconstantimicrobium mannanitabidum</name>
    <dbReference type="NCBI Taxonomy" id="1604901"/>
    <lineage>
        <taxon>Bacteria</taxon>
        <taxon>Bacillati</taxon>
        <taxon>Bacillota</taxon>
        <taxon>Clostridia</taxon>
        <taxon>Eubacteriales</taxon>
        <taxon>Clostridiaceae</taxon>
        <taxon>Inconstantimicrobium</taxon>
    </lineage>
</organism>
<accession>A0ACB5RFS3</accession>
<keyword evidence="2" id="KW-1185">Reference proteome</keyword>
<gene>
    <name evidence="1" type="ORF">rsdtw13_32040</name>
</gene>
<reference evidence="1" key="1">
    <citation type="journal article" date="2025" name="Int. J. Syst. Evol. Microbiol.">
        <title>Inconstantimicrobium mannanitabidum sp. nov., a novel member of the family Clostridiaceae isolated from anoxic soil under the treatment of reductive soil disinfestation.</title>
        <authorList>
            <person name="Ueki A."/>
            <person name="Tonouchi A."/>
            <person name="Honma S."/>
            <person name="Kaku N."/>
            <person name="Ueki K."/>
        </authorList>
    </citation>
    <scope>NUCLEOTIDE SEQUENCE</scope>
    <source>
        <strain evidence="1">TW13</strain>
    </source>
</reference>
<dbReference type="EMBL" id="BROD01000001">
    <property type="protein sequence ID" value="GKX67946.1"/>
    <property type="molecule type" value="Genomic_DNA"/>
</dbReference>
<protein>
    <submittedName>
        <fullName evidence="1">ABC transporter ATP-binding protein</fullName>
    </submittedName>
</protein>
<name>A0ACB5RFS3_9CLOT</name>
<dbReference type="Proteomes" id="UP001058074">
    <property type="component" value="Unassembled WGS sequence"/>
</dbReference>
<keyword evidence="1" id="KW-0547">Nucleotide-binding</keyword>
<proteinExistence type="predicted"/>
<comment type="caution">
    <text evidence="1">The sequence shown here is derived from an EMBL/GenBank/DDBJ whole genome shotgun (WGS) entry which is preliminary data.</text>
</comment>
<sequence>MKNSHFKAFAKDCKSILSMVSGISKSFIVLIFVQNIIKATIPYINIIFSSLILDNILSNRNKEIILNYVYWMVGINLVFGILNALLERSVKVKKLYIELYIKSKLAEKALMLDYEVLEKKETLDLLHKAEEGVNSNGGIYSFLNTLGDIISDIISLICSIVLLSSLFIVVPMKSQSSIMHLFNSPLLAVLLFGVMIISILLNFGILNKQNVVQYKFFEKNVDSNRKFGYFVGLPNNYKLGKDIRIYNMCNMIMEEMWNAREAVIEDMREIERVFSRWSGLMEINNQAVMFLTYGYVGVKGILGLISVSSVLKYVSTITKFTASLSGVVQRYAYLNLQRQYLNNYCYFLDLENVKYQGTLPVEKRDDNEYEIEFKNVSFHYPNSEDLILDNVSLKLSIGNKMSIVGKNGAGKTTFIKLLCRIYDPTEGEILLNGINIKKYDYAEYLRVFSVVFQDFNLFSFPIAENVAASVEVDKERAWETLEQAGVAERIRKMKDGLGTNLYQNEKEGVEISGGEAQKIAIARALYKDAPLVILDEPTSALDPISEYEIYSKFNELVLDKTSIFISHRMSSCRFCDNIVVFDAGKIVQVGNHDTLIKDEAGLYYKLWTSQAQYYVS</sequence>
<evidence type="ECO:0000313" key="1">
    <source>
        <dbReference type="EMBL" id="GKX67946.1"/>
    </source>
</evidence>
<evidence type="ECO:0000313" key="2">
    <source>
        <dbReference type="Proteomes" id="UP001058074"/>
    </source>
</evidence>
<keyword evidence="1" id="KW-0067">ATP-binding</keyword>